<dbReference type="Pfam" id="PF09186">
    <property type="entry name" value="DUF1949"/>
    <property type="match status" value="1"/>
</dbReference>
<dbReference type="NCBIfam" id="TIGR00257">
    <property type="entry name" value="IMPACT_YIGZ"/>
    <property type="match status" value="1"/>
</dbReference>
<organism evidence="4 5">
    <name type="scientific">Lachnospira pectinoschiza</name>
    <dbReference type="NCBI Taxonomy" id="28052"/>
    <lineage>
        <taxon>Bacteria</taxon>
        <taxon>Bacillati</taxon>
        <taxon>Bacillota</taxon>
        <taxon>Clostridia</taxon>
        <taxon>Lachnospirales</taxon>
        <taxon>Lachnospiraceae</taxon>
        <taxon>Lachnospira</taxon>
    </lineage>
</organism>
<evidence type="ECO:0000259" key="2">
    <source>
        <dbReference type="Pfam" id="PF01205"/>
    </source>
</evidence>
<dbReference type="InterPro" id="IPR036956">
    <property type="entry name" value="Impact_N_sf"/>
</dbReference>
<dbReference type="PROSITE" id="PS00910">
    <property type="entry name" value="UPF0029"/>
    <property type="match status" value="1"/>
</dbReference>
<reference evidence="5" key="1">
    <citation type="submission" date="2016-10" db="EMBL/GenBank/DDBJ databases">
        <authorList>
            <person name="Varghese N."/>
            <person name="Submissions S."/>
        </authorList>
    </citation>
    <scope>NUCLEOTIDE SEQUENCE [LARGE SCALE GENOMIC DNA]</scope>
    <source>
        <strain evidence="5">M83</strain>
    </source>
</reference>
<dbReference type="Proteomes" id="UP000187651">
    <property type="component" value="Unassembled WGS sequence"/>
</dbReference>
<dbReference type="SUPFAM" id="SSF54211">
    <property type="entry name" value="Ribosomal protein S5 domain 2-like"/>
    <property type="match status" value="1"/>
</dbReference>
<dbReference type="InterPro" id="IPR015796">
    <property type="entry name" value="Impact_YigZ-like"/>
</dbReference>
<dbReference type="InterPro" id="IPR035647">
    <property type="entry name" value="EFG_III/V"/>
</dbReference>
<dbReference type="GO" id="GO:0006446">
    <property type="term" value="P:regulation of translational initiation"/>
    <property type="evidence" value="ECO:0007669"/>
    <property type="project" value="TreeGrafter"/>
</dbReference>
<dbReference type="InterPro" id="IPR015269">
    <property type="entry name" value="UPF0029_Impact_C"/>
</dbReference>
<proteinExistence type="inferred from homology"/>
<dbReference type="SUPFAM" id="SSF54980">
    <property type="entry name" value="EF-G C-terminal domain-like"/>
    <property type="match status" value="1"/>
</dbReference>
<evidence type="ECO:0000256" key="1">
    <source>
        <dbReference type="ARBA" id="ARBA00007665"/>
    </source>
</evidence>
<protein>
    <submittedName>
        <fullName evidence="4">Uncharacterized protein, YigZ family</fullName>
    </submittedName>
</protein>
<keyword evidence="5" id="KW-1185">Reference proteome</keyword>
<dbReference type="InterPro" id="IPR023582">
    <property type="entry name" value="Impact"/>
</dbReference>
<evidence type="ECO:0000313" key="5">
    <source>
        <dbReference type="Proteomes" id="UP000187651"/>
    </source>
</evidence>
<dbReference type="EMBL" id="FNHZ01000001">
    <property type="protein sequence ID" value="SDM50668.1"/>
    <property type="molecule type" value="Genomic_DNA"/>
</dbReference>
<feature type="domain" description="UPF0029" evidence="3">
    <location>
        <begin position="136"/>
        <end position="190"/>
    </location>
</feature>
<dbReference type="PANTHER" id="PTHR16301">
    <property type="entry name" value="IMPACT-RELATED"/>
    <property type="match status" value="1"/>
</dbReference>
<name>A0A1G9TSY3_9FIRM</name>
<dbReference type="OrthoDB" id="9813771at2"/>
<evidence type="ECO:0000259" key="3">
    <source>
        <dbReference type="Pfam" id="PF09186"/>
    </source>
</evidence>
<dbReference type="Gene3D" id="3.30.230.30">
    <property type="entry name" value="Impact, N-terminal domain"/>
    <property type="match status" value="1"/>
</dbReference>
<dbReference type="InterPro" id="IPR001498">
    <property type="entry name" value="Impact_N"/>
</dbReference>
<dbReference type="PANTHER" id="PTHR16301:SF20">
    <property type="entry name" value="IMPACT FAMILY MEMBER YIGZ"/>
    <property type="match status" value="1"/>
</dbReference>
<dbReference type="InterPro" id="IPR020568">
    <property type="entry name" value="Ribosomal_Su5_D2-typ_SF"/>
</dbReference>
<dbReference type="AlphaFoldDB" id="A0A1G9TSY3"/>
<comment type="similarity">
    <text evidence="1">Belongs to the IMPACT family.</text>
</comment>
<feature type="domain" description="Impact N-terminal" evidence="2">
    <location>
        <begin position="15"/>
        <end position="117"/>
    </location>
</feature>
<dbReference type="InterPro" id="IPR020569">
    <property type="entry name" value="UPF0029_Impact_CS"/>
</dbReference>
<dbReference type="GO" id="GO:0005737">
    <property type="term" value="C:cytoplasm"/>
    <property type="evidence" value="ECO:0007669"/>
    <property type="project" value="TreeGrafter"/>
</dbReference>
<sequence length="206" mass="23388">MKLVLEKGIGEIIEKKSRFIAHVLYIENEEQAQEYINKLKKKYWDARHNCYAYVLGDKGEIQRFSDDGEPSGTAGKPILDLITTRELTNCLVVVTRYFGGILLGTGGLVRAYQGATIEGLNNSVLANLIDGITGEIDFEYGNLSKVQYICDNFGIDIQETEYTEKVHMKLVIENEKIDDFVQKLQNEFSGEIQIVNKVQQKICKRI</sequence>
<dbReference type="RefSeq" id="WP_074520745.1">
    <property type="nucleotide sequence ID" value="NZ_FNHZ01000001.1"/>
</dbReference>
<accession>A0A1G9TSY3</accession>
<evidence type="ECO:0000313" key="4">
    <source>
        <dbReference type="EMBL" id="SDM50668.1"/>
    </source>
</evidence>
<dbReference type="Pfam" id="PF01205">
    <property type="entry name" value="Impact_N"/>
    <property type="match status" value="1"/>
</dbReference>
<dbReference type="Gene3D" id="3.30.70.240">
    <property type="match status" value="1"/>
</dbReference>
<gene>
    <name evidence="4" type="ORF">SAMN05216544_0475</name>
</gene>